<evidence type="ECO:0000313" key="5">
    <source>
        <dbReference type="Proteomes" id="UP000290289"/>
    </source>
</evidence>
<name>A0A498HUK5_MALDO</name>
<dbReference type="GO" id="GO:0003729">
    <property type="term" value="F:mRNA binding"/>
    <property type="evidence" value="ECO:0007669"/>
    <property type="project" value="TreeGrafter"/>
</dbReference>
<dbReference type="PANTHER" id="PTHR48025">
    <property type="entry name" value="OS02G0815200 PROTEIN"/>
    <property type="match status" value="1"/>
</dbReference>
<dbReference type="InterPro" id="IPR035979">
    <property type="entry name" value="RBD_domain_sf"/>
</dbReference>
<sequence>MTIHEMEGRVIKMAYARPKKMKIPPPSSQPKPITFNLYVENLPYEARSKDLKELFDSEDYNVVTAEIVFQNNLRRSTYGFVGFKTKTEAEAALSASHRKLLMGRRIRVACGKQFVKVPKTESLELGDKSTELNSSVEEVNTVVKCQ</sequence>
<evidence type="ECO:0000259" key="3">
    <source>
        <dbReference type="PROSITE" id="PS50102"/>
    </source>
</evidence>
<organism evidence="4 5">
    <name type="scientific">Malus domestica</name>
    <name type="common">Apple</name>
    <name type="synonym">Pyrus malus</name>
    <dbReference type="NCBI Taxonomy" id="3750"/>
    <lineage>
        <taxon>Eukaryota</taxon>
        <taxon>Viridiplantae</taxon>
        <taxon>Streptophyta</taxon>
        <taxon>Embryophyta</taxon>
        <taxon>Tracheophyta</taxon>
        <taxon>Spermatophyta</taxon>
        <taxon>Magnoliopsida</taxon>
        <taxon>eudicotyledons</taxon>
        <taxon>Gunneridae</taxon>
        <taxon>Pentapetalae</taxon>
        <taxon>rosids</taxon>
        <taxon>fabids</taxon>
        <taxon>Rosales</taxon>
        <taxon>Rosaceae</taxon>
        <taxon>Amygdaloideae</taxon>
        <taxon>Maleae</taxon>
        <taxon>Malus</taxon>
    </lineage>
</organism>
<keyword evidence="5" id="KW-1185">Reference proteome</keyword>
<dbReference type="InterPro" id="IPR050502">
    <property type="entry name" value="Euk_RNA-bind_prot"/>
</dbReference>
<keyword evidence="1 2" id="KW-0694">RNA-binding</keyword>
<dbReference type="Pfam" id="PF00076">
    <property type="entry name" value="RRM_1"/>
    <property type="match status" value="1"/>
</dbReference>
<dbReference type="STRING" id="3750.A0A498HUK5"/>
<dbReference type="InterPro" id="IPR012677">
    <property type="entry name" value="Nucleotide-bd_a/b_plait_sf"/>
</dbReference>
<comment type="caution">
    <text evidence="4">The sequence shown here is derived from an EMBL/GenBank/DDBJ whole genome shotgun (WGS) entry which is preliminary data.</text>
</comment>
<dbReference type="Proteomes" id="UP000290289">
    <property type="component" value="Chromosome 15"/>
</dbReference>
<reference evidence="4 5" key="1">
    <citation type="submission" date="2018-10" db="EMBL/GenBank/DDBJ databases">
        <title>A high-quality apple genome assembly.</title>
        <authorList>
            <person name="Hu J."/>
        </authorList>
    </citation>
    <scope>NUCLEOTIDE SEQUENCE [LARGE SCALE GENOMIC DNA]</scope>
    <source>
        <strain evidence="5">cv. HFTH1</strain>
        <tissue evidence="4">Young leaf</tissue>
    </source>
</reference>
<dbReference type="CDD" id="cd00590">
    <property type="entry name" value="RRM_SF"/>
    <property type="match status" value="1"/>
</dbReference>
<dbReference type="GO" id="GO:1901259">
    <property type="term" value="P:chloroplast rRNA processing"/>
    <property type="evidence" value="ECO:0007669"/>
    <property type="project" value="TreeGrafter"/>
</dbReference>
<dbReference type="SMART" id="SM00360">
    <property type="entry name" value="RRM"/>
    <property type="match status" value="1"/>
</dbReference>
<dbReference type="PANTHER" id="PTHR48025:SF17">
    <property type="entry name" value="28 KDA RIBONUCLEOPROTEIN, CHLOROPLASTIC"/>
    <property type="match status" value="1"/>
</dbReference>
<feature type="domain" description="RRM" evidence="3">
    <location>
        <begin position="35"/>
        <end position="113"/>
    </location>
</feature>
<proteinExistence type="predicted"/>
<evidence type="ECO:0000313" key="4">
    <source>
        <dbReference type="EMBL" id="RXH73944.1"/>
    </source>
</evidence>
<dbReference type="Gene3D" id="3.30.70.330">
    <property type="match status" value="1"/>
</dbReference>
<dbReference type="PROSITE" id="PS50102">
    <property type="entry name" value="RRM"/>
    <property type="match status" value="1"/>
</dbReference>
<evidence type="ECO:0000256" key="1">
    <source>
        <dbReference type="ARBA" id="ARBA00022884"/>
    </source>
</evidence>
<gene>
    <name evidence="4" type="ORF">DVH24_016766</name>
</gene>
<dbReference type="InterPro" id="IPR000504">
    <property type="entry name" value="RRM_dom"/>
</dbReference>
<accession>A0A498HUK5</accession>
<dbReference type="SUPFAM" id="SSF54928">
    <property type="entry name" value="RNA-binding domain, RBD"/>
    <property type="match status" value="1"/>
</dbReference>
<evidence type="ECO:0000256" key="2">
    <source>
        <dbReference type="PROSITE-ProRule" id="PRU00176"/>
    </source>
</evidence>
<dbReference type="GO" id="GO:0009535">
    <property type="term" value="C:chloroplast thylakoid membrane"/>
    <property type="evidence" value="ECO:0007669"/>
    <property type="project" value="TreeGrafter"/>
</dbReference>
<dbReference type="AlphaFoldDB" id="A0A498HUK5"/>
<protein>
    <recommendedName>
        <fullName evidence="3">RRM domain-containing protein</fullName>
    </recommendedName>
</protein>
<dbReference type="EMBL" id="RDQH01000341">
    <property type="protein sequence ID" value="RXH73944.1"/>
    <property type="molecule type" value="Genomic_DNA"/>
</dbReference>